<dbReference type="SMART" id="SM00849">
    <property type="entry name" value="Lactamase_B"/>
    <property type="match status" value="1"/>
</dbReference>
<evidence type="ECO:0000259" key="6">
    <source>
        <dbReference type="SMART" id="SM00849"/>
    </source>
</evidence>
<dbReference type="InterPro" id="IPR044097">
    <property type="entry name" value="Bds1/SdsA1_MBL-fold"/>
</dbReference>
<reference evidence="7" key="1">
    <citation type="submission" date="2016-06" db="EMBL/GenBank/DDBJ databases">
        <title>Draft genome of Moraxella osloensis CCUG 67237.</title>
        <authorList>
            <person name="Salva-Serra F."/>
            <person name="Engstrom-Jakobsson H."/>
            <person name="Thorell K."/>
            <person name="Gonzales-Siles L."/>
            <person name="Karlsson R."/>
            <person name="Boulund F."/>
            <person name="Engstrand L."/>
            <person name="Kristiansson E."/>
            <person name="Moore E."/>
        </authorList>
    </citation>
    <scope>NUCLEOTIDE SEQUENCE [LARGE SCALE GENOMIC DNA]</scope>
    <source>
        <strain evidence="7">CCUG 67237</strain>
    </source>
</reference>
<feature type="domain" description="Metallo-beta-lactamase" evidence="6">
    <location>
        <begin position="149"/>
        <end position="376"/>
    </location>
</feature>
<comment type="caution">
    <text evidence="7">The sequence shown here is derived from an EMBL/GenBank/DDBJ whole genome shotgun (WGS) entry which is preliminary data.</text>
</comment>
<evidence type="ECO:0000256" key="2">
    <source>
        <dbReference type="ARBA" id="ARBA00022801"/>
    </source>
</evidence>
<dbReference type="InterPro" id="IPR052195">
    <property type="entry name" value="Bact_Alkyl/Aryl-Sulfatase"/>
</dbReference>
<gene>
    <name evidence="7" type="ORF">A9299_01350</name>
</gene>
<comment type="similarity">
    <text evidence="4">Belongs to the metallo-beta-lactamase superfamily. Type III sulfatase family.</text>
</comment>
<dbReference type="PANTHER" id="PTHR43223">
    <property type="entry name" value="ALKYL/ARYL-SULFATASE"/>
    <property type="match status" value="1"/>
</dbReference>
<dbReference type="InterPro" id="IPR036866">
    <property type="entry name" value="RibonucZ/Hydroxyglut_hydro"/>
</dbReference>
<dbReference type="Pfam" id="PF14864">
    <property type="entry name" value="Alkyl_sulf_C"/>
    <property type="match status" value="1"/>
</dbReference>
<dbReference type="CDD" id="cd07710">
    <property type="entry name" value="arylsulfatase_Sdsa1-like_MBL-fold"/>
    <property type="match status" value="1"/>
</dbReference>
<dbReference type="GO" id="GO:0018909">
    <property type="term" value="P:dodecyl sulfate metabolic process"/>
    <property type="evidence" value="ECO:0007669"/>
    <property type="project" value="InterPro"/>
</dbReference>
<keyword evidence="1" id="KW-0479">Metal-binding</keyword>
<dbReference type="Gene3D" id="3.30.1050.10">
    <property type="entry name" value="SCP2 sterol-binding domain"/>
    <property type="match status" value="1"/>
</dbReference>
<dbReference type="EMBL" id="LZMT01000034">
    <property type="protein sequence ID" value="OBX61925.1"/>
    <property type="molecule type" value="Genomic_DNA"/>
</dbReference>
<keyword evidence="3" id="KW-0862">Zinc</keyword>
<dbReference type="GO" id="GO:0046872">
    <property type="term" value="F:metal ion binding"/>
    <property type="evidence" value="ECO:0007669"/>
    <property type="project" value="UniProtKB-KW"/>
</dbReference>
<keyword evidence="5" id="KW-0732">Signal</keyword>
<dbReference type="InterPro" id="IPR036527">
    <property type="entry name" value="SCP2_sterol-bd_dom_sf"/>
</dbReference>
<dbReference type="AlphaFoldDB" id="A0AA91FN45"/>
<dbReference type="GO" id="GO:0046983">
    <property type="term" value="F:protein dimerization activity"/>
    <property type="evidence" value="ECO:0007669"/>
    <property type="project" value="InterPro"/>
</dbReference>
<proteinExistence type="inferred from homology"/>
<evidence type="ECO:0000256" key="5">
    <source>
        <dbReference type="SAM" id="SignalP"/>
    </source>
</evidence>
<keyword evidence="2" id="KW-0378">Hydrolase</keyword>
<dbReference type="InterPro" id="IPR029228">
    <property type="entry name" value="Alkyl_sulf_dimr"/>
</dbReference>
<dbReference type="RefSeq" id="WP_052024207.1">
    <property type="nucleotide sequence ID" value="NZ_CP024443.1"/>
</dbReference>
<evidence type="ECO:0000313" key="7">
    <source>
        <dbReference type="EMBL" id="OBX61925.1"/>
    </source>
</evidence>
<dbReference type="PROSITE" id="PS51257">
    <property type="entry name" value="PROKAR_LIPOPROTEIN"/>
    <property type="match status" value="1"/>
</dbReference>
<evidence type="ECO:0000256" key="1">
    <source>
        <dbReference type="ARBA" id="ARBA00022723"/>
    </source>
</evidence>
<dbReference type="Gene3D" id="1.25.40.880">
    <property type="entry name" value="Alkyl sulfatase, dimerisation domain"/>
    <property type="match status" value="1"/>
</dbReference>
<dbReference type="InterPro" id="IPR029229">
    <property type="entry name" value="Alkyl_sulf_C"/>
</dbReference>
<dbReference type="Gene3D" id="3.60.15.30">
    <property type="entry name" value="Metallo-beta-lactamase domain"/>
    <property type="match status" value="1"/>
</dbReference>
<feature type="signal peptide" evidence="5">
    <location>
        <begin position="1"/>
        <end position="37"/>
    </location>
</feature>
<dbReference type="GO" id="GO:0018741">
    <property type="term" value="F:linear primary-alkylsulfatase activity"/>
    <property type="evidence" value="ECO:0007669"/>
    <property type="project" value="InterPro"/>
</dbReference>
<dbReference type="PANTHER" id="PTHR43223:SF1">
    <property type="entry name" value="ALKYL_ARYL-SULFATASE BDS1"/>
    <property type="match status" value="1"/>
</dbReference>
<sequence>MVIISHKKNTVNNLRHSKELLLLCSSMLLIACSSAPARTGTVTSVSGDNRAPTTATIKANSQVAKQLNLNDQQDFTDARRGLIASPKDLKIPSSKDASKNVWNMSAYDFIEGEAPATVNPSLWRQAQLNNIQGLFEVTPGIYQVRGFDLSNMTLIKGDSGWIIIDTMTSKETARYAYDFAMQHLAKRYPNTTNVSAILFTHSHVDHFGGVLGIVSQQDIERKKIPIIAPAGFIEEATSENIIAGNAMLRRAVYMYGKDLARDEFGHIDTGLGKSPAFGEVSITKPTVLIDRTPTKLNIDGVKFEFQYTPESEAPAELTFYLPEYKAFGGAELVSRNMHNLYTLRGAKVRDALKWSGYIEEARNIFGDADIYFGSHHWPMWGQDNIQKFLKQQRDTYKFIHDQSVRRMNKGMTPGEIAEDITLPTSLSQEFYNREYYGTVKHNARAVYQGYLGWYDGNPAHLDPLPDPQRATAYVDLAGGSNNVLLKAQKAFDEDNYRWAAELLNHLVSVEPKNIVARELLARSYDQLGYQAESGPWRDVYLTGALELRQGTSNTSVNLAATKDLLLQTPVSNFFDTLAVRLKSEDAANKDTKIVINFTDLNESHLLWIENSVLHHRLVDDSKPVEEKVNATLNLPHAMFVDLLVGETDFKGMLLSKESKVDGNPLGLIGFFRLFEKPNSSFGIVLPDE</sequence>
<feature type="chain" id="PRO_5041681331" evidence="5">
    <location>
        <begin position="38"/>
        <end position="688"/>
    </location>
</feature>
<dbReference type="SUPFAM" id="SSF55718">
    <property type="entry name" value="SCP-like"/>
    <property type="match status" value="1"/>
</dbReference>
<dbReference type="InterPro" id="IPR038536">
    <property type="entry name" value="Alkyl/aryl-sulf_dimr_sf"/>
</dbReference>
<protein>
    <submittedName>
        <fullName evidence="7">Alkyl sulfatase</fullName>
    </submittedName>
</protein>
<organism evidence="7">
    <name type="scientific">Faucicola osloensis</name>
    <name type="common">Moraxella osloensis</name>
    <dbReference type="NCBI Taxonomy" id="34062"/>
    <lineage>
        <taxon>Bacteria</taxon>
        <taxon>Pseudomonadati</taxon>
        <taxon>Pseudomonadota</taxon>
        <taxon>Gammaproteobacteria</taxon>
        <taxon>Moraxellales</taxon>
        <taxon>Moraxellaceae</taxon>
        <taxon>Faucicola</taxon>
    </lineage>
</organism>
<dbReference type="Pfam" id="PF14863">
    <property type="entry name" value="Alkyl_sulf_dimr"/>
    <property type="match status" value="1"/>
</dbReference>
<dbReference type="SUPFAM" id="SSF56281">
    <property type="entry name" value="Metallo-hydrolase/oxidoreductase"/>
    <property type="match status" value="1"/>
</dbReference>
<evidence type="ECO:0000256" key="4">
    <source>
        <dbReference type="ARBA" id="ARBA00033751"/>
    </source>
</evidence>
<evidence type="ECO:0000256" key="3">
    <source>
        <dbReference type="ARBA" id="ARBA00022833"/>
    </source>
</evidence>
<dbReference type="InterPro" id="IPR001279">
    <property type="entry name" value="Metallo-B-lactamas"/>
</dbReference>
<dbReference type="FunFam" id="3.60.15.30:FF:000001">
    <property type="entry name" value="Alkyl/aryl-sulfatase BDS1"/>
    <property type="match status" value="1"/>
</dbReference>
<dbReference type="Pfam" id="PF00753">
    <property type="entry name" value="Lactamase_B"/>
    <property type="match status" value="1"/>
</dbReference>
<accession>A0AA91FN45</accession>
<name>A0AA91FN45_FAUOS</name>